<feature type="compositionally biased region" description="Low complexity" evidence="2">
    <location>
        <begin position="45"/>
        <end position="59"/>
    </location>
</feature>
<name>A0A8H3F2I4_9LECA</name>
<feature type="region of interest" description="Disordered" evidence="2">
    <location>
        <begin position="1"/>
        <end position="114"/>
    </location>
</feature>
<feature type="region of interest" description="Disordered" evidence="2">
    <location>
        <begin position="185"/>
        <end position="238"/>
    </location>
</feature>
<dbReference type="PANTHER" id="PTHR22705:SF0">
    <property type="entry name" value="ZZ-TYPE ZINC FINGER-CONTAINING PROTEIN 3"/>
    <property type="match status" value="1"/>
</dbReference>
<dbReference type="InterPro" id="IPR037830">
    <property type="entry name" value="ZZZ3"/>
</dbReference>
<gene>
    <name evidence="3" type="ORF">ALECFALPRED_010466</name>
</gene>
<proteinExistence type="predicted"/>
<feature type="compositionally biased region" description="Basic and acidic residues" evidence="2">
    <location>
        <begin position="272"/>
        <end position="284"/>
    </location>
</feature>
<feature type="compositionally biased region" description="Acidic residues" evidence="2">
    <location>
        <begin position="199"/>
        <end position="214"/>
    </location>
</feature>
<reference evidence="3" key="1">
    <citation type="submission" date="2021-03" db="EMBL/GenBank/DDBJ databases">
        <authorList>
            <person name="Tagirdzhanova G."/>
        </authorList>
    </citation>
    <scope>NUCLEOTIDE SEQUENCE</scope>
</reference>
<dbReference type="OrthoDB" id="20473at2759"/>
<feature type="compositionally biased region" description="Basic and acidic residues" evidence="2">
    <location>
        <begin position="185"/>
        <end position="198"/>
    </location>
</feature>
<dbReference type="AlphaFoldDB" id="A0A8H3F2I4"/>
<protein>
    <submittedName>
        <fullName evidence="3">Uncharacterized protein</fullName>
    </submittedName>
</protein>
<feature type="compositionally biased region" description="Basic and acidic residues" evidence="2">
    <location>
        <begin position="293"/>
        <end position="305"/>
    </location>
</feature>
<feature type="coiled-coil region" evidence="1">
    <location>
        <begin position="125"/>
        <end position="152"/>
    </location>
</feature>
<organism evidence="3 4">
    <name type="scientific">Alectoria fallacina</name>
    <dbReference type="NCBI Taxonomy" id="1903189"/>
    <lineage>
        <taxon>Eukaryota</taxon>
        <taxon>Fungi</taxon>
        <taxon>Dikarya</taxon>
        <taxon>Ascomycota</taxon>
        <taxon>Pezizomycotina</taxon>
        <taxon>Lecanoromycetes</taxon>
        <taxon>OSLEUM clade</taxon>
        <taxon>Lecanoromycetidae</taxon>
        <taxon>Lecanorales</taxon>
        <taxon>Lecanorineae</taxon>
        <taxon>Parmeliaceae</taxon>
        <taxon>Alectoria</taxon>
    </lineage>
</organism>
<feature type="region of interest" description="Disordered" evidence="2">
    <location>
        <begin position="256"/>
        <end position="313"/>
    </location>
</feature>
<keyword evidence="4" id="KW-1185">Reference proteome</keyword>
<keyword evidence="1" id="KW-0175">Coiled coil</keyword>
<evidence type="ECO:0000256" key="1">
    <source>
        <dbReference type="SAM" id="Coils"/>
    </source>
</evidence>
<feature type="compositionally biased region" description="Pro residues" evidence="2">
    <location>
        <begin position="67"/>
        <end position="82"/>
    </location>
</feature>
<evidence type="ECO:0000313" key="3">
    <source>
        <dbReference type="EMBL" id="CAF9916005.1"/>
    </source>
</evidence>
<evidence type="ECO:0000256" key="2">
    <source>
        <dbReference type="SAM" id="MobiDB-lite"/>
    </source>
</evidence>
<feature type="compositionally biased region" description="Pro residues" evidence="2">
    <location>
        <begin position="22"/>
        <end position="34"/>
    </location>
</feature>
<dbReference type="Proteomes" id="UP000664203">
    <property type="component" value="Unassembled WGS sequence"/>
</dbReference>
<dbReference type="EMBL" id="CAJPDR010000087">
    <property type="protein sequence ID" value="CAF9916005.1"/>
    <property type="molecule type" value="Genomic_DNA"/>
</dbReference>
<sequence length="313" mass="33826">MPTLSIPPSSPDPLHNDQQPGSRPPSPAAPPYSPITPTMSNSLPATSTEAAAANNNSYNKNHKQRPYAPPPAPRLSYVPPPQASNSYAPLLSTRPLPTAQMPEPPQPVPISESTNSDAIALRAAMSILQLQRQQALRDMQTLEKQKEAAVANPEAFARDIASGKIRARGMRGILGPVGEVQDGLKVVDSRRKGEREGGPADDVEDGGDLDDSGDEGDKSTADTSKAFGEIPSEQNVVRMPPINWAKYHIVGESLDKLHEEQRSRPVAGQPLRDADLKPKQRAPEHIIASPYDPWRDKLHAKEKGRTRSGRGKG</sequence>
<accession>A0A8H3F2I4</accession>
<evidence type="ECO:0000313" key="4">
    <source>
        <dbReference type="Proteomes" id="UP000664203"/>
    </source>
</evidence>
<dbReference type="PANTHER" id="PTHR22705">
    <property type="entry name" value="ZINC FINGER, ZZ DOMAIN CONTAINING 3"/>
    <property type="match status" value="1"/>
</dbReference>
<comment type="caution">
    <text evidence="3">The sequence shown here is derived from an EMBL/GenBank/DDBJ whole genome shotgun (WGS) entry which is preliminary data.</text>
</comment>